<dbReference type="CDD" id="cd03402">
    <property type="entry name" value="SPFH_like_u2"/>
    <property type="match status" value="1"/>
</dbReference>
<proteinExistence type="predicted"/>
<dbReference type="PANTHER" id="PTHR43446">
    <property type="entry name" value="MEMBRANE PROTEIN-RELATED"/>
    <property type="match status" value="1"/>
</dbReference>
<dbReference type="Gene3D" id="3.30.479.30">
    <property type="entry name" value="Band 7 domain"/>
    <property type="match status" value="1"/>
</dbReference>
<dbReference type="AlphaFoldDB" id="A0A6B2LDD4"/>
<organism evidence="2">
    <name type="scientific">Arcella intermedia</name>
    <dbReference type="NCBI Taxonomy" id="1963864"/>
    <lineage>
        <taxon>Eukaryota</taxon>
        <taxon>Amoebozoa</taxon>
        <taxon>Tubulinea</taxon>
        <taxon>Elardia</taxon>
        <taxon>Arcellinida</taxon>
        <taxon>Sphaerothecina</taxon>
        <taxon>Arcellidae</taxon>
        <taxon>Arcella</taxon>
    </lineage>
</organism>
<reference evidence="2" key="1">
    <citation type="journal article" date="2020" name="J. Eukaryot. Microbiol.">
        <title>De novo Sequencing, Assembly and Annotation of the Transcriptome for the Free-Living Testate Amoeba Arcella intermedia.</title>
        <authorList>
            <person name="Ribeiro G.M."/>
            <person name="Porfirio-Sousa A.L."/>
            <person name="Maurer-Alcala X.X."/>
            <person name="Katz L.A."/>
            <person name="Lahr D.J.G."/>
        </authorList>
    </citation>
    <scope>NUCLEOTIDE SEQUENCE</scope>
</reference>
<dbReference type="Pfam" id="PF01145">
    <property type="entry name" value="Band_7"/>
    <property type="match status" value="1"/>
</dbReference>
<sequence length="279" mass="30408">MSSKFEREPLTMEMTDRDDEVDANGYCSPISLVMGVLCFPLTLCGSFYSVREKHEVVLLVCGKYAGIEKEPGLHFYNCWGRDLRPVSKQIQSLHLPITKIVDKAGNPLNVSGIVVFWNSNTKKAAIDVTDPKEFTCNAAQAVLKAVVSRHPYETDDPHSLCLKSNANEIGKEMVELLQKEVNVAGVRIVSFQFNELSYAPEIASSMLKRQQAMALVGARQKIVEGAIDIALGAVVGLSKEGVDLDASEKAKIVTNLLTVICSDTDAKPTVSVGSEKVGF</sequence>
<dbReference type="SMART" id="SM00244">
    <property type="entry name" value="PHB"/>
    <property type="match status" value="1"/>
</dbReference>
<protein>
    <recommendedName>
        <fullName evidence="1">Band 7 domain-containing protein</fullName>
    </recommendedName>
</protein>
<dbReference type="EMBL" id="GIBP01005931">
    <property type="protein sequence ID" value="NDV34900.1"/>
    <property type="molecule type" value="Transcribed_RNA"/>
</dbReference>
<dbReference type="InterPro" id="IPR001107">
    <property type="entry name" value="Band_7"/>
</dbReference>
<dbReference type="SUPFAM" id="SSF117892">
    <property type="entry name" value="Band 7/SPFH domain"/>
    <property type="match status" value="1"/>
</dbReference>
<dbReference type="PANTHER" id="PTHR43446:SF1">
    <property type="entry name" value="BAND 7 DOMAIN-CONTAINING PROTEIN"/>
    <property type="match status" value="1"/>
</dbReference>
<dbReference type="InterPro" id="IPR036013">
    <property type="entry name" value="Band_7/SPFH_dom_sf"/>
</dbReference>
<feature type="domain" description="Band 7" evidence="1">
    <location>
        <begin position="45"/>
        <end position="210"/>
    </location>
</feature>
<evidence type="ECO:0000259" key="1">
    <source>
        <dbReference type="SMART" id="SM00244"/>
    </source>
</evidence>
<name>A0A6B2LDD4_9EUKA</name>
<accession>A0A6B2LDD4</accession>
<evidence type="ECO:0000313" key="2">
    <source>
        <dbReference type="EMBL" id="NDV34900.1"/>
    </source>
</evidence>